<dbReference type="InterPro" id="IPR010432">
    <property type="entry name" value="RDD"/>
</dbReference>
<organism evidence="8 9">
    <name type="scientific">Luteimonas gilva</name>
    <dbReference type="NCBI Taxonomy" id="2572684"/>
    <lineage>
        <taxon>Bacteria</taxon>
        <taxon>Pseudomonadati</taxon>
        <taxon>Pseudomonadota</taxon>
        <taxon>Gammaproteobacteria</taxon>
        <taxon>Lysobacterales</taxon>
        <taxon>Lysobacteraceae</taxon>
        <taxon>Luteimonas</taxon>
    </lineage>
</organism>
<evidence type="ECO:0000256" key="3">
    <source>
        <dbReference type="ARBA" id="ARBA00022692"/>
    </source>
</evidence>
<dbReference type="PANTHER" id="PTHR36115">
    <property type="entry name" value="PROLINE-RICH ANTIGEN HOMOLOG-RELATED"/>
    <property type="match status" value="1"/>
</dbReference>
<keyword evidence="5 6" id="KW-0472">Membrane</keyword>
<proteinExistence type="predicted"/>
<dbReference type="GO" id="GO:0005886">
    <property type="term" value="C:plasma membrane"/>
    <property type="evidence" value="ECO:0007669"/>
    <property type="project" value="UniProtKB-SubCell"/>
</dbReference>
<dbReference type="PANTHER" id="PTHR36115:SF4">
    <property type="entry name" value="MEMBRANE PROTEIN"/>
    <property type="match status" value="1"/>
</dbReference>
<accession>A0A4U5JST5</accession>
<comment type="caution">
    <text evidence="8">The sequence shown here is derived from an EMBL/GenBank/DDBJ whole genome shotgun (WGS) entry which is preliminary data.</text>
</comment>
<name>A0A4U5JST5_9GAMM</name>
<evidence type="ECO:0000256" key="2">
    <source>
        <dbReference type="ARBA" id="ARBA00022475"/>
    </source>
</evidence>
<evidence type="ECO:0000313" key="8">
    <source>
        <dbReference type="EMBL" id="TKR31117.1"/>
    </source>
</evidence>
<dbReference type="AlphaFoldDB" id="A0A4U5JST5"/>
<dbReference type="EMBL" id="SZUA01000002">
    <property type="protein sequence ID" value="TKR31117.1"/>
    <property type="molecule type" value="Genomic_DNA"/>
</dbReference>
<gene>
    <name evidence="8" type="ORF">FCE95_09385</name>
</gene>
<evidence type="ECO:0000259" key="7">
    <source>
        <dbReference type="Pfam" id="PF06271"/>
    </source>
</evidence>
<sequence>MRGQAANPYAAPTARVVDEETAELVKSSRLVRLGAVLLDSAVIVVPAIVLAVVIPGFSLQKAGSSGGADILFGVLGLGILAFAGYQLYLLHKYGQTVGKRMLGIKIVRSDGSRAGLGRIFALRYFVPGLIGAIPFIGFIFSLADPLFIFGEEKRCIHDMIADTIVVDV</sequence>
<reference evidence="8 9" key="1">
    <citation type="submission" date="2019-04" db="EMBL/GenBank/DDBJ databases">
        <title>Reference strain of H23.</title>
        <authorList>
            <person name="Luo X."/>
        </authorList>
    </citation>
    <scope>NUCLEOTIDE SEQUENCE [LARGE SCALE GENOMIC DNA]</scope>
    <source>
        <strain evidence="8 9">H23</strain>
    </source>
</reference>
<evidence type="ECO:0000256" key="5">
    <source>
        <dbReference type="ARBA" id="ARBA00023136"/>
    </source>
</evidence>
<evidence type="ECO:0000313" key="9">
    <source>
        <dbReference type="Proteomes" id="UP000308707"/>
    </source>
</evidence>
<dbReference type="Pfam" id="PF06271">
    <property type="entry name" value="RDD"/>
    <property type="match status" value="1"/>
</dbReference>
<feature type="transmembrane region" description="Helical" evidence="6">
    <location>
        <begin position="70"/>
        <end position="90"/>
    </location>
</feature>
<evidence type="ECO:0000256" key="1">
    <source>
        <dbReference type="ARBA" id="ARBA00004651"/>
    </source>
</evidence>
<keyword evidence="2" id="KW-1003">Cell membrane</keyword>
<keyword evidence="4 6" id="KW-1133">Transmembrane helix</keyword>
<feature type="transmembrane region" description="Helical" evidence="6">
    <location>
        <begin position="121"/>
        <end position="143"/>
    </location>
</feature>
<evidence type="ECO:0000256" key="6">
    <source>
        <dbReference type="SAM" id="Phobius"/>
    </source>
</evidence>
<dbReference type="Proteomes" id="UP000308707">
    <property type="component" value="Unassembled WGS sequence"/>
</dbReference>
<feature type="transmembrane region" description="Helical" evidence="6">
    <location>
        <begin position="36"/>
        <end position="58"/>
    </location>
</feature>
<keyword evidence="9" id="KW-1185">Reference proteome</keyword>
<comment type="subcellular location">
    <subcellularLocation>
        <location evidence="1">Cell membrane</location>
        <topology evidence="1">Multi-pass membrane protein</topology>
    </subcellularLocation>
</comment>
<keyword evidence="3 6" id="KW-0812">Transmembrane</keyword>
<protein>
    <submittedName>
        <fullName evidence="8">RDD family protein</fullName>
    </submittedName>
</protein>
<dbReference type="InterPro" id="IPR051791">
    <property type="entry name" value="Pra-immunoreactive"/>
</dbReference>
<dbReference type="OrthoDB" id="8612316at2"/>
<evidence type="ECO:0000256" key="4">
    <source>
        <dbReference type="ARBA" id="ARBA00022989"/>
    </source>
</evidence>
<feature type="domain" description="RDD" evidence="7">
    <location>
        <begin position="31"/>
        <end position="161"/>
    </location>
</feature>